<feature type="domain" description="F-box" evidence="2">
    <location>
        <begin position="23"/>
        <end position="70"/>
    </location>
</feature>
<evidence type="ECO:0000259" key="2">
    <source>
        <dbReference type="PROSITE" id="PS50181"/>
    </source>
</evidence>
<dbReference type="SUPFAM" id="SSF52047">
    <property type="entry name" value="RNI-like"/>
    <property type="match status" value="1"/>
</dbReference>
<dbReference type="EMBL" id="JARPUR010000003">
    <property type="protein sequence ID" value="KAK4879592.1"/>
    <property type="molecule type" value="Genomic_DNA"/>
</dbReference>
<dbReference type="InterPro" id="IPR036047">
    <property type="entry name" value="F-box-like_dom_sf"/>
</dbReference>
<dbReference type="InterPro" id="IPR032675">
    <property type="entry name" value="LRR_dom_sf"/>
</dbReference>
<organism evidence="3 4">
    <name type="scientific">Aquatica leii</name>
    <dbReference type="NCBI Taxonomy" id="1421715"/>
    <lineage>
        <taxon>Eukaryota</taxon>
        <taxon>Metazoa</taxon>
        <taxon>Ecdysozoa</taxon>
        <taxon>Arthropoda</taxon>
        <taxon>Hexapoda</taxon>
        <taxon>Insecta</taxon>
        <taxon>Pterygota</taxon>
        <taxon>Neoptera</taxon>
        <taxon>Endopterygota</taxon>
        <taxon>Coleoptera</taxon>
        <taxon>Polyphaga</taxon>
        <taxon>Elateriformia</taxon>
        <taxon>Elateroidea</taxon>
        <taxon>Lampyridae</taxon>
        <taxon>Luciolinae</taxon>
        <taxon>Aquatica</taxon>
    </lineage>
</organism>
<dbReference type="InterPro" id="IPR006553">
    <property type="entry name" value="Leu-rich_rpt_Cys-con_subtyp"/>
</dbReference>
<dbReference type="Gene3D" id="3.80.10.10">
    <property type="entry name" value="Ribonuclease Inhibitor"/>
    <property type="match status" value="2"/>
</dbReference>
<dbReference type="InterPro" id="IPR001810">
    <property type="entry name" value="F-box_dom"/>
</dbReference>
<name>A0AAN7PYF6_9COLE</name>
<keyword evidence="4" id="KW-1185">Reference proteome</keyword>
<keyword evidence="1" id="KW-0833">Ubl conjugation pathway</keyword>
<evidence type="ECO:0000313" key="4">
    <source>
        <dbReference type="Proteomes" id="UP001353858"/>
    </source>
</evidence>
<dbReference type="SMART" id="SM00367">
    <property type="entry name" value="LRR_CC"/>
    <property type="match status" value="5"/>
</dbReference>
<reference evidence="4" key="1">
    <citation type="submission" date="2023-01" db="EMBL/GenBank/DDBJ databases">
        <title>Key to firefly adult light organ development and bioluminescence: homeobox transcription factors regulate luciferase expression and transportation to peroxisome.</title>
        <authorList>
            <person name="Fu X."/>
        </authorList>
    </citation>
    <scope>NUCLEOTIDE SEQUENCE [LARGE SCALE GENOMIC DNA]</scope>
</reference>
<sequence length="428" mass="48771">MTTIESRPTQILKSISQTAYDFPTWYHNLPTTILIKIFSFFDEKELLLHIIPVCKRWKYAGLNPLLWKTFQVSGEQVPTYFICHKLRDWCYLTTVRLNAISEPLIVIRQISRCLPNLKNFALRNSGVIPESCLRNLIQCCKHLELIDLSGTQFKANRFYEEIAGLTNLKSINFSKNIFLNVHNLLSIVLNCHKLEELKLASFTPVKPEKSLSDEDILFIITNLAAELKSLTLDASNLTNFSFKAIMQCSKLEKLGLYGARNISSDVFINIPKYLHNLKVLKIRDAHLITGTNLAEFFCCGKTAMGNLTSIDFTGCWKLSDIGVKAIAQCCPILEYLRLKSCKGVQNLSPIRDHCIKLKILNVAFCFNLDPSTILPLPEQLKVLIVDKNNSFCSFIPDILNNAKVTIKMCLSEYNKEMEDYKLNAINEN</sequence>
<dbReference type="Pfam" id="PF12937">
    <property type="entry name" value="F-box-like"/>
    <property type="match status" value="1"/>
</dbReference>
<evidence type="ECO:0000256" key="1">
    <source>
        <dbReference type="ARBA" id="ARBA00022786"/>
    </source>
</evidence>
<accession>A0AAN7PYF6</accession>
<protein>
    <recommendedName>
        <fullName evidence="2">F-box domain-containing protein</fullName>
    </recommendedName>
</protein>
<dbReference type="SUPFAM" id="SSF81383">
    <property type="entry name" value="F-box domain"/>
    <property type="match status" value="1"/>
</dbReference>
<dbReference type="AlphaFoldDB" id="A0AAN7PYF6"/>
<gene>
    <name evidence="3" type="ORF">RN001_007738</name>
</gene>
<dbReference type="PROSITE" id="PS50181">
    <property type="entry name" value="FBOX"/>
    <property type="match status" value="1"/>
</dbReference>
<comment type="caution">
    <text evidence="3">The sequence shown here is derived from an EMBL/GenBank/DDBJ whole genome shotgun (WGS) entry which is preliminary data.</text>
</comment>
<dbReference type="Proteomes" id="UP001353858">
    <property type="component" value="Unassembled WGS sequence"/>
</dbReference>
<dbReference type="PANTHER" id="PTHR13318">
    <property type="entry name" value="PARTNER OF PAIRED, ISOFORM B-RELATED"/>
    <property type="match status" value="1"/>
</dbReference>
<proteinExistence type="predicted"/>
<dbReference type="GO" id="GO:0019005">
    <property type="term" value="C:SCF ubiquitin ligase complex"/>
    <property type="evidence" value="ECO:0007669"/>
    <property type="project" value="TreeGrafter"/>
</dbReference>
<dbReference type="GO" id="GO:0031146">
    <property type="term" value="P:SCF-dependent proteasomal ubiquitin-dependent protein catabolic process"/>
    <property type="evidence" value="ECO:0007669"/>
    <property type="project" value="TreeGrafter"/>
</dbReference>
<evidence type="ECO:0000313" key="3">
    <source>
        <dbReference type="EMBL" id="KAK4879592.1"/>
    </source>
</evidence>
<dbReference type="Gene3D" id="1.20.1280.50">
    <property type="match status" value="1"/>
</dbReference>
<dbReference type="PANTHER" id="PTHR13318:SF95">
    <property type="entry name" value="F-BOX PROTEIN YLR352W"/>
    <property type="match status" value="1"/>
</dbReference>